<dbReference type="PANTHER" id="PTHR24171">
    <property type="entry name" value="ANKYRIN REPEAT DOMAIN-CONTAINING PROTEIN 39-RELATED"/>
    <property type="match status" value="1"/>
</dbReference>
<protein>
    <submittedName>
        <fullName evidence="6">Serine/threonine protein kinase</fullName>
    </submittedName>
</protein>
<dbReference type="SUPFAM" id="SSF48452">
    <property type="entry name" value="TPR-like"/>
    <property type="match status" value="1"/>
</dbReference>
<proteinExistence type="predicted"/>
<keyword evidence="6" id="KW-0418">Kinase</keyword>
<keyword evidence="2 3" id="KW-0040">ANK repeat</keyword>
<dbReference type="Gene3D" id="1.10.510.10">
    <property type="entry name" value="Transferase(Phosphotransferase) domain 1"/>
    <property type="match status" value="1"/>
</dbReference>
<keyword evidence="6" id="KW-0808">Transferase</keyword>
<dbReference type="GO" id="GO:0085020">
    <property type="term" value="P:protein K6-linked ubiquitination"/>
    <property type="evidence" value="ECO:0007669"/>
    <property type="project" value="TreeGrafter"/>
</dbReference>
<sequence length="1241" mass="135732">MSKEVSLYIAARLGQIQDVKMYLAQGANVNWTNLENNGWTPLHAASERGYVEIVKILVDNGANVNATDTFFGNTSLHEASQHGRVDVVKILLDNGANANAPNLYDGSTPLHSAASSCFEHAADAVEWLLDAGASLSTRNKSGMSARDVAAEKNRRAALAALDRWTKGAALFHAAKSGLVREVLTCLAQGANVNWRNKAEQGWTALQIAWTCGHVDVVQALLDAKADVNTTDEDGHTPVHIASSNGKHAVVKPLVLCGAKNDPPSTLRDLPCHEVPGHVEPALHAKANASARMEDGIYAQVVAEAVMALDQDAQVQHDHADRFNAGMDCQALVARSIDCFCAGQHDLAVQIANEALATLGIAKSAWVWIGENLRGRGQYEQALAAYVMGQQVDPSDVDCIVGMEDVRDTIQVAKVFNHNMLQLLAKDRRMREYLKDKAFVSRLNSIQADPTQYDPQDKRLAHVFEYLHDRGGIPPPHVPPSVAPLTDSFESNGTPIGAIPIKESLTELTEYLLCPGTPTVWRLSNTYLLITDLVNESSHCVFKAEDPTRRHKQFVVKLTDQEAEVTFVKRMNDRDDSKHVANVVECVQVCTIPLAGPAKTCFALVMEQGEPLDTCHLRNLQRRPLLALECVQDVAKALQFLHRDHAIIHGDVKLENVLYFDRAVGYKLIDFDQTVTIGSAMRLHCTHEYCPPEMARLILQRHNHVLMAASPTFDVWCLGVLMLKLFVDGGHLEEFDGVAAGDGILEIVAAPGFCFRKSLAKASHLNSRQMTFLMTCLEPDVSKRANNVNDIVDIATFESPTSTMPPTRSASKESVCEMPSVWTITIVNGRRRLPRGDVLRGLECRIGVVNVAGATSCKFDQDKSMTASCGSDVVALVLPFFRVLMVLLDVLDALEDHGADVASWKALAWPPIDSIHAAVDALESIHTTTTVLPIELELRALDDRLTQMTCLAMEEVEALLASVTRALKQFATSSDTLERVVAVLTCPGVAPTCVGGLVGHVHPATGVVAWKCCVHGGGFVRGGDMASGAVANPGDLPLLWSLEPMAQLGSRIKDPPSLRRDRFRLVFQCEWRRESACHTQQHDARNDAMLQLLGDSDAIRCLLPMLKVSSLVLRALSVAAVFGLTLHGLRFDYTKLPLGLQTIAAMEALHGSTRTLHEWEATFESILDRLDAEDTDDAEMASQMNKLQMALTAYRVAVDPIMKDALAGLGFDWKHERLGGLTRVTLPTGHSRWVCDLHRTMT</sequence>
<dbReference type="SMART" id="SM00220">
    <property type="entry name" value="S_TKc"/>
    <property type="match status" value="1"/>
</dbReference>
<dbReference type="GO" id="GO:0004842">
    <property type="term" value="F:ubiquitin-protein transferase activity"/>
    <property type="evidence" value="ECO:0007669"/>
    <property type="project" value="TreeGrafter"/>
</dbReference>
<dbReference type="InterPro" id="IPR019734">
    <property type="entry name" value="TPR_rpt"/>
</dbReference>
<keyword evidence="1" id="KW-0677">Repeat</keyword>
<evidence type="ECO:0000256" key="3">
    <source>
        <dbReference type="PROSITE-ProRule" id="PRU00023"/>
    </source>
</evidence>
<feature type="repeat" description="ANK" evidence="3">
    <location>
        <begin position="37"/>
        <end position="69"/>
    </location>
</feature>
<dbReference type="PROSITE" id="PS50005">
    <property type="entry name" value="TPR"/>
    <property type="match status" value="1"/>
</dbReference>
<dbReference type="InterPro" id="IPR011990">
    <property type="entry name" value="TPR-like_helical_dom_sf"/>
</dbReference>
<dbReference type="PROSITE" id="PS50011">
    <property type="entry name" value="PROTEIN_KINASE_DOM"/>
    <property type="match status" value="1"/>
</dbReference>
<dbReference type="Gene3D" id="1.25.40.20">
    <property type="entry name" value="Ankyrin repeat-containing domain"/>
    <property type="match status" value="3"/>
</dbReference>
<evidence type="ECO:0000256" key="2">
    <source>
        <dbReference type="ARBA" id="ARBA00023043"/>
    </source>
</evidence>
<dbReference type="Pfam" id="PF00023">
    <property type="entry name" value="Ank"/>
    <property type="match status" value="1"/>
</dbReference>
<feature type="repeat" description="TPR" evidence="4">
    <location>
        <begin position="362"/>
        <end position="395"/>
    </location>
</feature>
<dbReference type="InterPro" id="IPR008271">
    <property type="entry name" value="Ser/Thr_kinase_AS"/>
</dbReference>
<dbReference type="GeneID" id="20086868"/>
<dbReference type="PROSITE" id="PS00108">
    <property type="entry name" value="PROTEIN_KINASE_ST"/>
    <property type="match status" value="1"/>
</dbReference>
<name>A0A024TS53_9STRA</name>
<organism evidence="6">
    <name type="scientific">Aphanomyces invadans</name>
    <dbReference type="NCBI Taxonomy" id="157072"/>
    <lineage>
        <taxon>Eukaryota</taxon>
        <taxon>Sar</taxon>
        <taxon>Stramenopiles</taxon>
        <taxon>Oomycota</taxon>
        <taxon>Saprolegniomycetes</taxon>
        <taxon>Saprolegniales</taxon>
        <taxon>Verrucalvaceae</taxon>
        <taxon>Aphanomyces</taxon>
    </lineage>
</organism>
<dbReference type="InterPro" id="IPR000719">
    <property type="entry name" value="Prot_kinase_dom"/>
</dbReference>
<feature type="domain" description="Protein kinase" evidence="5">
    <location>
        <begin position="526"/>
        <end position="796"/>
    </location>
</feature>
<dbReference type="PROSITE" id="PS50088">
    <property type="entry name" value="ANK_REPEAT"/>
    <property type="match status" value="5"/>
</dbReference>
<dbReference type="RefSeq" id="XP_008874211.1">
    <property type="nucleotide sequence ID" value="XM_008875989.1"/>
</dbReference>
<dbReference type="PROSITE" id="PS50297">
    <property type="entry name" value="ANK_REP_REGION"/>
    <property type="match status" value="5"/>
</dbReference>
<dbReference type="InterPro" id="IPR011009">
    <property type="entry name" value="Kinase-like_dom_sf"/>
</dbReference>
<accession>A0A024TS53</accession>
<evidence type="ECO:0000313" key="6">
    <source>
        <dbReference type="EMBL" id="ETV96965.1"/>
    </source>
</evidence>
<dbReference type="InterPro" id="IPR036770">
    <property type="entry name" value="Ankyrin_rpt-contain_sf"/>
</dbReference>
<dbReference type="Pfam" id="PF12796">
    <property type="entry name" value="Ank_2"/>
    <property type="match status" value="2"/>
</dbReference>
<evidence type="ECO:0000256" key="1">
    <source>
        <dbReference type="ARBA" id="ARBA00022737"/>
    </source>
</evidence>
<dbReference type="AlphaFoldDB" id="A0A024TS53"/>
<dbReference type="STRING" id="157072.A0A024TS53"/>
<dbReference type="SUPFAM" id="SSF56112">
    <property type="entry name" value="Protein kinase-like (PK-like)"/>
    <property type="match status" value="1"/>
</dbReference>
<feature type="repeat" description="ANK" evidence="3">
    <location>
        <begin position="71"/>
        <end position="103"/>
    </location>
</feature>
<evidence type="ECO:0000256" key="4">
    <source>
        <dbReference type="PROSITE-ProRule" id="PRU00339"/>
    </source>
</evidence>
<keyword evidence="6" id="KW-0723">Serine/threonine-protein kinase</keyword>
<reference evidence="6" key="1">
    <citation type="submission" date="2013-12" db="EMBL/GenBank/DDBJ databases">
        <title>The Genome Sequence of Aphanomyces invadans NJM9701.</title>
        <authorList>
            <consortium name="The Broad Institute Genomics Platform"/>
            <person name="Russ C."/>
            <person name="Tyler B."/>
            <person name="van West P."/>
            <person name="Dieguez-Uribeondo J."/>
            <person name="Young S.K."/>
            <person name="Zeng Q."/>
            <person name="Gargeya S."/>
            <person name="Fitzgerald M."/>
            <person name="Abouelleil A."/>
            <person name="Alvarado L."/>
            <person name="Chapman S.B."/>
            <person name="Gainer-Dewar J."/>
            <person name="Goldberg J."/>
            <person name="Griggs A."/>
            <person name="Gujja S."/>
            <person name="Hansen M."/>
            <person name="Howarth C."/>
            <person name="Imamovic A."/>
            <person name="Ireland A."/>
            <person name="Larimer J."/>
            <person name="McCowan C."/>
            <person name="Murphy C."/>
            <person name="Pearson M."/>
            <person name="Poon T.W."/>
            <person name="Priest M."/>
            <person name="Roberts A."/>
            <person name="Saif S."/>
            <person name="Shea T."/>
            <person name="Sykes S."/>
            <person name="Wortman J."/>
            <person name="Nusbaum C."/>
            <person name="Birren B."/>
        </authorList>
    </citation>
    <scope>NUCLEOTIDE SEQUENCE [LARGE SCALE GENOMIC DNA]</scope>
    <source>
        <strain evidence="6">NJM9701</strain>
    </source>
</reference>
<dbReference type="PRINTS" id="PR01415">
    <property type="entry name" value="ANKYRIN"/>
</dbReference>
<dbReference type="eggNOG" id="KOG4177">
    <property type="taxonomic scope" value="Eukaryota"/>
</dbReference>
<dbReference type="GO" id="GO:0005524">
    <property type="term" value="F:ATP binding"/>
    <property type="evidence" value="ECO:0007669"/>
    <property type="project" value="InterPro"/>
</dbReference>
<dbReference type="SMART" id="SM00248">
    <property type="entry name" value="ANK"/>
    <property type="match status" value="7"/>
</dbReference>
<feature type="repeat" description="ANK" evidence="3">
    <location>
        <begin position="233"/>
        <end position="265"/>
    </location>
</feature>
<dbReference type="SUPFAM" id="SSF48403">
    <property type="entry name" value="Ankyrin repeat"/>
    <property type="match status" value="1"/>
</dbReference>
<feature type="repeat" description="ANK" evidence="3">
    <location>
        <begin position="105"/>
        <end position="140"/>
    </location>
</feature>
<dbReference type="OrthoDB" id="66170at2759"/>
<evidence type="ECO:0000259" key="5">
    <source>
        <dbReference type="PROSITE" id="PS50011"/>
    </source>
</evidence>
<dbReference type="VEuPathDB" id="FungiDB:H310_09818"/>
<keyword evidence="4" id="KW-0802">TPR repeat</keyword>
<dbReference type="PANTHER" id="PTHR24171:SF8">
    <property type="entry name" value="BRCA1-ASSOCIATED RING DOMAIN PROTEIN 1"/>
    <property type="match status" value="1"/>
</dbReference>
<dbReference type="Pfam" id="PF00069">
    <property type="entry name" value="Pkinase"/>
    <property type="match status" value="1"/>
</dbReference>
<dbReference type="GO" id="GO:0004674">
    <property type="term" value="F:protein serine/threonine kinase activity"/>
    <property type="evidence" value="ECO:0007669"/>
    <property type="project" value="UniProtKB-KW"/>
</dbReference>
<dbReference type="InterPro" id="IPR002110">
    <property type="entry name" value="Ankyrin_rpt"/>
</dbReference>
<dbReference type="EMBL" id="KI913974">
    <property type="protein sequence ID" value="ETV96965.1"/>
    <property type="molecule type" value="Genomic_DNA"/>
</dbReference>
<feature type="repeat" description="ANK" evidence="3">
    <location>
        <begin position="200"/>
        <end position="232"/>
    </location>
</feature>
<dbReference type="Gene3D" id="1.10.260.100">
    <property type="match status" value="1"/>
</dbReference>
<gene>
    <name evidence="6" type="ORF">H310_09818</name>
</gene>